<name>A0A9P9W7I2_9PEZI</name>
<gene>
    <name evidence="2" type="ORF">JX265_014068</name>
</gene>
<evidence type="ECO:0000313" key="3">
    <source>
        <dbReference type="Proteomes" id="UP000829685"/>
    </source>
</evidence>
<evidence type="ECO:0000256" key="1">
    <source>
        <dbReference type="SAM" id="MobiDB-lite"/>
    </source>
</evidence>
<feature type="region of interest" description="Disordered" evidence="1">
    <location>
        <begin position="273"/>
        <end position="293"/>
    </location>
</feature>
<reference evidence="2" key="1">
    <citation type="submission" date="2021-03" db="EMBL/GenBank/DDBJ databases">
        <title>Revisited historic fungal species revealed as producer of novel bioactive compounds through whole genome sequencing and comparative genomics.</title>
        <authorList>
            <person name="Vignolle G.A."/>
            <person name="Hochenegger N."/>
            <person name="Mach R.L."/>
            <person name="Mach-Aigner A.R."/>
            <person name="Javad Rahimi M."/>
            <person name="Salim K.A."/>
            <person name="Chan C.M."/>
            <person name="Lim L.B.L."/>
            <person name="Cai F."/>
            <person name="Druzhinina I.S."/>
            <person name="U'Ren J.M."/>
            <person name="Derntl C."/>
        </authorList>
    </citation>
    <scope>NUCLEOTIDE SEQUENCE</scope>
    <source>
        <strain evidence="2">TUCIM 5799</strain>
    </source>
</reference>
<proteinExistence type="predicted"/>
<protein>
    <submittedName>
        <fullName evidence="2">Uncharacterized protein</fullName>
    </submittedName>
</protein>
<comment type="caution">
    <text evidence="2">The sequence shown here is derived from an EMBL/GenBank/DDBJ whole genome shotgun (WGS) entry which is preliminary data.</text>
</comment>
<dbReference type="EMBL" id="JAFIMR010000167">
    <property type="protein sequence ID" value="KAI1845821.1"/>
    <property type="molecule type" value="Genomic_DNA"/>
</dbReference>
<sequence>MAAPRILHSAGRFREPQNCTLRSHIKHHILPPARLSCCDGLGIVVDSMAFRLGPQMALAEPHISSHSIVVVCYVCDRFARTHAGRENPCYPILVVCGACQLTCGAVVVERILQRVILADEVEQLLSRAVGDVDIQAAAPTEPRLAQEVWPHLARYLPPNSVFEGPLSRRWPSHRRVPSLTRSVADCGVISEGQSTPPSLPPLPAGRMLAGSALVQDAERSAGCQPRFGPSGKMSGEAMLKVGGCDKPGAHSRSILDRVMQELRLSPVRGSVLSRAAADTSKGHGPSKQQNPKIVFWAPDSQVGIALN</sequence>
<evidence type="ECO:0000313" key="2">
    <source>
        <dbReference type="EMBL" id="KAI1845821.1"/>
    </source>
</evidence>
<dbReference type="Proteomes" id="UP000829685">
    <property type="component" value="Unassembled WGS sequence"/>
</dbReference>
<accession>A0A9P9W7I2</accession>
<keyword evidence="3" id="KW-1185">Reference proteome</keyword>
<dbReference type="AlphaFoldDB" id="A0A9P9W7I2"/>
<organism evidence="2 3">
    <name type="scientific">Neoarthrinium moseri</name>
    <dbReference type="NCBI Taxonomy" id="1658444"/>
    <lineage>
        <taxon>Eukaryota</taxon>
        <taxon>Fungi</taxon>
        <taxon>Dikarya</taxon>
        <taxon>Ascomycota</taxon>
        <taxon>Pezizomycotina</taxon>
        <taxon>Sordariomycetes</taxon>
        <taxon>Xylariomycetidae</taxon>
        <taxon>Amphisphaeriales</taxon>
        <taxon>Apiosporaceae</taxon>
        <taxon>Neoarthrinium</taxon>
    </lineage>
</organism>